<evidence type="ECO:0000313" key="2">
    <source>
        <dbReference type="EMBL" id="NMH63796.1"/>
    </source>
</evidence>
<sequence>MAPGHGDAGDGDALLSLLPEHMKESSLRTIARIICGLLSLSPGLWAQATPTPLTAQTAEYNVYYGSIELGKARYQLPASDDGLYVYRFDSALSLLLLTDVRHAHSEFTREGEQLIPLRYMHERSGTGPDYNEQSAFAKGQAVVHTRYKDERGKLPYDGLLFDPLMLQLQLRLDISAGKTQLHYNMVKDNEIEEYDFRVLDKERLTLDSGSYDTVKIEVMRDNPKRQTFFWMAPELAYLPVRLTHFEKGSKQLDIQLLSYQFSEAMPLPGEQTTQRVKPDEQPGLSKSADTGALSAH</sequence>
<feature type="region of interest" description="Disordered" evidence="1">
    <location>
        <begin position="269"/>
        <end position="296"/>
    </location>
</feature>
<dbReference type="Proteomes" id="UP000737113">
    <property type="component" value="Unassembled WGS sequence"/>
</dbReference>
<evidence type="ECO:0000313" key="3">
    <source>
        <dbReference type="Proteomes" id="UP000737113"/>
    </source>
</evidence>
<accession>A0A972FXM4</accession>
<comment type="caution">
    <text evidence="2">The sequence shown here is derived from an EMBL/GenBank/DDBJ whole genome shotgun (WGS) entry which is preliminary data.</text>
</comment>
<protein>
    <submittedName>
        <fullName evidence="2">DUF3108 domain-containing protein</fullName>
    </submittedName>
</protein>
<dbReference type="EMBL" id="JAAXYH010000001">
    <property type="protein sequence ID" value="NMH63796.1"/>
    <property type="molecule type" value="Genomic_DNA"/>
</dbReference>
<gene>
    <name evidence="2" type="ORF">HC757_01160</name>
</gene>
<dbReference type="Pfam" id="PF11306">
    <property type="entry name" value="DUF3108"/>
    <property type="match status" value="1"/>
</dbReference>
<name>A0A972FXM4_9GAMM</name>
<reference evidence="2" key="1">
    <citation type="submission" date="2020-04" db="EMBL/GenBank/DDBJ databases">
        <title>Description of Shewanella salipaludis sp. nov., isolated from a salt marsh.</title>
        <authorList>
            <person name="Park S."/>
            <person name="Yoon J.-H."/>
        </authorList>
    </citation>
    <scope>NUCLEOTIDE SEQUENCE</scope>
    <source>
        <strain evidence="2">SHSM-M6</strain>
    </source>
</reference>
<proteinExistence type="predicted"/>
<dbReference type="AlphaFoldDB" id="A0A972FXM4"/>
<dbReference type="InterPro" id="IPR021457">
    <property type="entry name" value="DUF3108"/>
</dbReference>
<evidence type="ECO:0000256" key="1">
    <source>
        <dbReference type="SAM" id="MobiDB-lite"/>
    </source>
</evidence>
<organism evidence="2 3">
    <name type="scientific">Shewanella salipaludis</name>
    <dbReference type="NCBI Taxonomy" id="2723052"/>
    <lineage>
        <taxon>Bacteria</taxon>
        <taxon>Pseudomonadati</taxon>
        <taxon>Pseudomonadota</taxon>
        <taxon>Gammaproteobacteria</taxon>
        <taxon>Alteromonadales</taxon>
        <taxon>Shewanellaceae</taxon>
        <taxon>Shewanella</taxon>
    </lineage>
</organism>
<keyword evidence="3" id="KW-1185">Reference proteome</keyword>